<dbReference type="EMBL" id="LR798236">
    <property type="protein sequence ID" value="CAB5212342.1"/>
    <property type="molecule type" value="Genomic_DNA"/>
</dbReference>
<name>A0A6J7WLU3_9CAUD</name>
<feature type="region of interest" description="Disordered" evidence="1">
    <location>
        <begin position="1"/>
        <end position="58"/>
    </location>
</feature>
<proteinExistence type="predicted"/>
<evidence type="ECO:0000313" key="2">
    <source>
        <dbReference type="EMBL" id="CAB5212342.1"/>
    </source>
</evidence>
<evidence type="ECO:0000256" key="1">
    <source>
        <dbReference type="SAM" id="MobiDB-lite"/>
    </source>
</evidence>
<reference evidence="2" key="1">
    <citation type="submission" date="2020-05" db="EMBL/GenBank/DDBJ databases">
        <authorList>
            <person name="Chiriac C."/>
            <person name="Salcher M."/>
            <person name="Ghai R."/>
            <person name="Kavagutti S V."/>
        </authorList>
    </citation>
    <scope>NUCLEOTIDE SEQUENCE</scope>
</reference>
<organism evidence="2">
    <name type="scientific">uncultured Caudovirales phage</name>
    <dbReference type="NCBI Taxonomy" id="2100421"/>
    <lineage>
        <taxon>Viruses</taxon>
        <taxon>Duplodnaviria</taxon>
        <taxon>Heunggongvirae</taxon>
        <taxon>Uroviricota</taxon>
        <taxon>Caudoviricetes</taxon>
        <taxon>Peduoviridae</taxon>
        <taxon>Maltschvirus</taxon>
        <taxon>Maltschvirus maltsch</taxon>
    </lineage>
</organism>
<sequence>MAQIMKNQPKGYGTHATMSGNPAASDKTGEHGSAKKNIPVAKTNATGADKAFDGGRSSGVCYTHDRKASC</sequence>
<protein>
    <submittedName>
        <fullName evidence="2">Uncharacterized protein</fullName>
    </submittedName>
</protein>
<accession>A0A6J7WLU3</accession>
<gene>
    <name evidence="2" type="ORF">UFOVP188_4</name>
</gene>